<evidence type="ECO:0000313" key="3">
    <source>
        <dbReference type="Proteomes" id="UP000279089"/>
    </source>
</evidence>
<gene>
    <name evidence="2" type="ORF">EG028_00610</name>
</gene>
<keyword evidence="1" id="KW-0472">Membrane</keyword>
<evidence type="ECO:0000313" key="2">
    <source>
        <dbReference type="EMBL" id="RPD42834.1"/>
    </source>
</evidence>
<dbReference type="AlphaFoldDB" id="A0A3N4MFU8"/>
<feature type="transmembrane region" description="Helical" evidence="1">
    <location>
        <begin position="279"/>
        <end position="300"/>
    </location>
</feature>
<dbReference type="EMBL" id="RMBX01000001">
    <property type="protein sequence ID" value="RPD42834.1"/>
    <property type="molecule type" value="Genomic_DNA"/>
</dbReference>
<feature type="transmembrane region" description="Helical" evidence="1">
    <location>
        <begin position="249"/>
        <end position="267"/>
    </location>
</feature>
<dbReference type="Proteomes" id="UP000279089">
    <property type="component" value="Unassembled WGS sequence"/>
</dbReference>
<keyword evidence="1" id="KW-1133">Transmembrane helix</keyword>
<dbReference type="OrthoDB" id="5936019at2"/>
<protein>
    <submittedName>
        <fullName evidence="2">Uncharacterized protein</fullName>
    </submittedName>
</protein>
<proteinExistence type="predicted"/>
<feature type="transmembrane region" description="Helical" evidence="1">
    <location>
        <begin position="163"/>
        <end position="181"/>
    </location>
</feature>
<name>A0A3N4MFU8_9BACT</name>
<comment type="caution">
    <text evidence="2">The sequence shown here is derived from an EMBL/GenBank/DDBJ whole genome shotgun (WGS) entry which is preliminary data.</text>
</comment>
<sequence length="387" mass="44786">MQTYTYSRTSKILMTLLFAALLSISLGWLIYGTEEHSTKIFLAVLSTSLVGIYVLMFNEFQSSITIDQYSIRYQSSFYTRELLLTEIKGYQEIKDATYLIPLIKGKRSINVSGYRVNGVELIEWVEGNFKNLDQHEARQVHLETLTKEEARENRLKVKKAKTFILRFNLASFFIVFFSYISRHDMRLLPLVLLILLLSLLFTVYRYKGIITLNEPQNPKYPDAGLATMICSIGIFACSLDAHYVTTAKVWPMVLLLTALLTGLLWYICRDFSLKTGTRIFIMIIYPLFFLAASWGSVVFLNGGLDSSKPQSYSADIVEKHIRKGKRTNYLLRLAPWGPVNEIKEIRVSREFYESVETNDHLEINLYQGALGIPWYKTMNKIRWDMKK</sequence>
<evidence type="ECO:0000256" key="1">
    <source>
        <dbReference type="SAM" id="Phobius"/>
    </source>
</evidence>
<accession>A0A3N4MFU8</accession>
<feature type="transmembrane region" description="Helical" evidence="1">
    <location>
        <begin position="225"/>
        <end position="243"/>
    </location>
</feature>
<feature type="transmembrane region" description="Helical" evidence="1">
    <location>
        <begin position="37"/>
        <end position="56"/>
    </location>
</feature>
<keyword evidence="1" id="KW-0812">Transmembrane</keyword>
<feature type="transmembrane region" description="Helical" evidence="1">
    <location>
        <begin position="12"/>
        <end position="31"/>
    </location>
</feature>
<keyword evidence="3" id="KW-1185">Reference proteome</keyword>
<reference evidence="3" key="1">
    <citation type="submission" date="2018-11" db="EMBL/GenBank/DDBJ databases">
        <title>Chitinophaga lutea sp.nov., isolate from arsenic contaminated soil.</title>
        <authorList>
            <person name="Zong Y."/>
        </authorList>
    </citation>
    <scope>NUCLEOTIDE SEQUENCE [LARGE SCALE GENOMIC DNA]</scope>
    <source>
        <strain evidence="3">YLT18</strain>
    </source>
</reference>
<organism evidence="2 3">
    <name type="scientific">Chitinophaga barathri</name>
    <dbReference type="NCBI Taxonomy" id="1647451"/>
    <lineage>
        <taxon>Bacteria</taxon>
        <taxon>Pseudomonadati</taxon>
        <taxon>Bacteroidota</taxon>
        <taxon>Chitinophagia</taxon>
        <taxon>Chitinophagales</taxon>
        <taxon>Chitinophagaceae</taxon>
        <taxon>Chitinophaga</taxon>
    </lineage>
</organism>
<feature type="transmembrane region" description="Helical" evidence="1">
    <location>
        <begin position="187"/>
        <end position="204"/>
    </location>
</feature>